<keyword evidence="2" id="KW-1185">Reference proteome</keyword>
<dbReference type="Proteomes" id="UP001454036">
    <property type="component" value="Unassembled WGS sequence"/>
</dbReference>
<evidence type="ECO:0000313" key="1">
    <source>
        <dbReference type="EMBL" id="GAA0144119.1"/>
    </source>
</evidence>
<dbReference type="AlphaFoldDB" id="A0AAV3NXG8"/>
<reference evidence="1 2" key="1">
    <citation type="submission" date="2024-01" db="EMBL/GenBank/DDBJ databases">
        <title>The complete chloroplast genome sequence of Lithospermum erythrorhizon: insights into the phylogenetic relationship among Boraginaceae species and the maternal lineages of purple gromwells.</title>
        <authorList>
            <person name="Okada T."/>
            <person name="Watanabe K."/>
        </authorList>
    </citation>
    <scope>NUCLEOTIDE SEQUENCE [LARGE SCALE GENOMIC DNA]</scope>
</reference>
<sequence length="91" mass="10132">MGLGGHEFLKNKALNKCTNDVKALKDLMTTNDKLDAELTLHLLTAPEKVSEMEYSIATILLATDFRKLASKTDMQSMMAIGEEGRDWGQWG</sequence>
<organism evidence="1 2">
    <name type="scientific">Lithospermum erythrorhizon</name>
    <name type="common">Purple gromwell</name>
    <name type="synonym">Lithospermum officinale var. erythrorhizon</name>
    <dbReference type="NCBI Taxonomy" id="34254"/>
    <lineage>
        <taxon>Eukaryota</taxon>
        <taxon>Viridiplantae</taxon>
        <taxon>Streptophyta</taxon>
        <taxon>Embryophyta</taxon>
        <taxon>Tracheophyta</taxon>
        <taxon>Spermatophyta</taxon>
        <taxon>Magnoliopsida</taxon>
        <taxon>eudicotyledons</taxon>
        <taxon>Gunneridae</taxon>
        <taxon>Pentapetalae</taxon>
        <taxon>asterids</taxon>
        <taxon>lamiids</taxon>
        <taxon>Boraginales</taxon>
        <taxon>Boraginaceae</taxon>
        <taxon>Boraginoideae</taxon>
        <taxon>Lithospermeae</taxon>
        <taxon>Lithospermum</taxon>
    </lineage>
</organism>
<protein>
    <submittedName>
        <fullName evidence="1">Uncharacterized protein</fullName>
    </submittedName>
</protein>
<accession>A0AAV3NXG8</accession>
<proteinExistence type="predicted"/>
<name>A0AAV3NXG8_LITER</name>
<comment type="caution">
    <text evidence="1">The sequence shown here is derived from an EMBL/GenBank/DDBJ whole genome shotgun (WGS) entry which is preliminary data.</text>
</comment>
<dbReference type="EMBL" id="BAABME010000605">
    <property type="protein sequence ID" value="GAA0144119.1"/>
    <property type="molecule type" value="Genomic_DNA"/>
</dbReference>
<gene>
    <name evidence="1" type="ORF">LIER_04646</name>
</gene>
<evidence type="ECO:0000313" key="2">
    <source>
        <dbReference type="Proteomes" id="UP001454036"/>
    </source>
</evidence>